<keyword evidence="7" id="KW-1003">Cell membrane</keyword>
<feature type="transmembrane region" description="Helical" evidence="7">
    <location>
        <begin position="59"/>
        <end position="80"/>
    </location>
</feature>
<organism evidence="9 10">
    <name type="scientific">Candidatus Polarisedimenticola svalbardensis</name>
    <dbReference type="NCBI Taxonomy" id="2886004"/>
    <lineage>
        <taxon>Bacteria</taxon>
        <taxon>Pseudomonadati</taxon>
        <taxon>Acidobacteriota</taxon>
        <taxon>Candidatus Polarisedimenticolia</taxon>
        <taxon>Candidatus Polarisedimenticolales</taxon>
        <taxon>Candidatus Polarisedimenticolaceae</taxon>
        <taxon>Candidatus Polarisedimenticola</taxon>
    </lineage>
</organism>
<comment type="catalytic activity">
    <reaction evidence="7 8">
        <text>a quinone + NADH + 5 H(+)(in) = a quinol + NAD(+) + 4 H(+)(out)</text>
        <dbReference type="Rhea" id="RHEA:57888"/>
        <dbReference type="ChEBI" id="CHEBI:15378"/>
        <dbReference type="ChEBI" id="CHEBI:24646"/>
        <dbReference type="ChEBI" id="CHEBI:57540"/>
        <dbReference type="ChEBI" id="CHEBI:57945"/>
        <dbReference type="ChEBI" id="CHEBI:132124"/>
    </reaction>
</comment>
<evidence type="ECO:0000256" key="6">
    <source>
        <dbReference type="ARBA" id="ARBA00023136"/>
    </source>
</evidence>
<comment type="subunit">
    <text evidence="7">NDH-1 is composed of 14 different subunits. Subunits NuoA, H, J, K, L, M, N constitute the membrane sector of the complex.</text>
</comment>
<dbReference type="GO" id="GO:0030964">
    <property type="term" value="C:NADH dehydrogenase complex"/>
    <property type="evidence" value="ECO:0007669"/>
    <property type="project" value="TreeGrafter"/>
</dbReference>
<comment type="similarity">
    <text evidence="2 7 8">Belongs to the complex I subunit 3 family.</text>
</comment>
<gene>
    <name evidence="9" type="primary">ndhC</name>
    <name evidence="7" type="synonym">nuoA</name>
    <name evidence="9" type="ORF">IFK94_01800</name>
</gene>
<dbReference type="GO" id="GO:0005886">
    <property type="term" value="C:plasma membrane"/>
    <property type="evidence" value="ECO:0007669"/>
    <property type="project" value="UniProtKB-SubCell"/>
</dbReference>
<proteinExistence type="inferred from homology"/>
<evidence type="ECO:0000256" key="8">
    <source>
        <dbReference type="RuleBase" id="RU003639"/>
    </source>
</evidence>
<keyword evidence="7 8" id="KW-0874">Quinone</keyword>
<dbReference type="PANTHER" id="PTHR11058:SF9">
    <property type="entry name" value="NADH-UBIQUINONE OXIDOREDUCTASE CHAIN 3"/>
    <property type="match status" value="1"/>
</dbReference>
<feature type="transmembrane region" description="Helical" evidence="7">
    <location>
        <begin position="6"/>
        <end position="28"/>
    </location>
</feature>
<dbReference type="AlphaFoldDB" id="A0A8J6XTZ7"/>
<dbReference type="InterPro" id="IPR000440">
    <property type="entry name" value="NADH_UbQ/plastoQ_OxRdtase_su3"/>
</dbReference>
<dbReference type="EMBL" id="JACXWD010000003">
    <property type="protein sequence ID" value="MBD3866831.1"/>
    <property type="molecule type" value="Genomic_DNA"/>
</dbReference>
<comment type="subcellular location">
    <subcellularLocation>
        <location evidence="7 8">Cell membrane</location>
        <topology evidence="7 8">Multi-pass membrane protein</topology>
    </subcellularLocation>
    <subcellularLocation>
        <location evidence="1">Membrane</location>
        <topology evidence="1">Multi-pass membrane protein</topology>
    </subcellularLocation>
</comment>
<name>A0A8J6XTZ7_9BACT</name>
<dbReference type="PANTHER" id="PTHR11058">
    <property type="entry name" value="NADH-UBIQUINONE OXIDOREDUCTASE CHAIN 3"/>
    <property type="match status" value="1"/>
</dbReference>
<evidence type="ECO:0000256" key="3">
    <source>
        <dbReference type="ARBA" id="ARBA00022448"/>
    </source>
</evidence>
<evidence type="ECO:0000256" key="5">
    <source>
        <dbReference type="ARBA" id="ARBA00022989"/>
    </source>
</evidence>
<dbReference type="Pfam" id="PF00507">
    <property type="entry name" value="Oxidored_q4"/>
    <property type="match status" value="1"/>
</dbReference>
<evidence type="ECO:0000256" key="2">
    <source>
        <dbReference type="ARBA" id="ARBA00008472"/>
    </source>
</evidence>
<keyword evidence="5 7" id="KW-1133">Transmembrane helix</keyword>
<evidence type="ECO:0000313" key="9">
    <source>
        <dbReference type="EMBL" id="MBD3866831.1"/>
    </source>
</evidence>
<dbReference type="GO" id="GO:0008137">
    <property type="term" value="F:NADH dehydrogenase (ubiquinone) activity"/>
    <property type="evidence" value="ECO:0007669"/>
    <property type="project" value="InterPro"/>
</dbReference>
<evidence type="ECO:0000256" key="7">
    <source>
        <dbReference type="HAMAP-Rule" id="MF_01394"/>
    </source>
</evidence>
<dbReference type="InterPro" id="IPR023043">
    <property type="entry name" value="NAD(P)H_OxRDtase_bac/plastid"/>
</dbReference>
<comment type="caution">
    <text evidence="9">The sequence shown here is derived from an EMBL/GenBank/DDBJ whole genome shotgun (WGS) entry which is preliminary data.</text>
</comment>
<feature type="transmembrane region" description="Helical" evidence="7">
    <location>
        <begin position="86"/>
        <end position="108"/>
    </location>
</feature>
<reference evidence="9 10" key="1">
    <citation type="submission" date="2020-08" db="EMBL/GenBank/DDBJ databases">
        <title>Acidobacteriota in marine sediments use diverse sulfur dissimilation pathways.</title>
        <authorList>
            <person name="Wasmund K."/>
        </authorList>
    </citation>
    <scope>NUCLEOTIDE SEQUENCE [LARGE SCALE GENOMIC DNA]</scope>
    <source>
        <strain evidence="9">MAG AM4</strain>
    </source>
</reference>
<accession>A0A8J6XTZ7</accession>
<evidence type="ECO:0000256" key="4">
    <source>
        <dbReference type="ARBA" id="ARBA00022692"/>
    </source>
</evidence>
<dbReference type="Proteomes" id="UP000648239">
    <property type="component" value="Unassembled WGS sequence"/>
</dbReference>
<dbReference type="Gene3D" id="1.20.58.1610">
    <property type="entry name" value="NADH:ubiquinone/plastoquinone oxidoreductase, chain 3"/>
    <property type="match status" value="1"/>
</dbReference>
<dbReference type="GO" id="GO:0050136">
    <property type="term" value="F:NADH dehydrogenase (quinone) (non-electrogenic) activity"/>
    <property type="evidence" value="ECO:0007669"/>
    <property type="project" value="UniProtKB-UniRule"/>
</dbReference>
<dbReference type="GO" id="GO:0048038">
    <property type="term" value="F:quinone binding"/>
    <property type="evidence" value="ECO:0007669"/>
    <property type="project" value="UniProtKB-KW"/>
</dbReference>
<keyword evidence="3 7" id="KW-0813">Transport</keyword>
<keyword evidence="7 8" id="KW-0520">NAD</keyword>
<dbReference type="InterPro" id="IPR038430">
    <property type="entry name" value="NDAH_ubi_oxred_su3_sf"/>
</dbReference>
<protein>
    <recommendedName>
        <fullName evidence="7">NADH-quinone oxidoreductase subunit A</fullName>
        <ecNumber evidence="7">7.1.1.-</ecNumber>
    </recommendedName>
    <alternativeName>
        <fullName evidence="7">NADH dehydrogenase I subunit A</fullName>
    </alternativeName>
    <alternativeName>
        <fullName evidence="7">NDH-1 subunit A</fullName>
    </alternativeName>
    <alternativeName>
        <fullName evidence="7">NUO1</fullName>
    </alternativeName>
</protein>
<evidence type="ECO:0000313" key="10">
    <source>
        <dbReference type="Proteomes" id="UP000648239"/>
    </source>
</evidence>
<dbReference type="EC" id="7.1.1.-" evidence="7"/>
<keyword evidence="7" id="KW-0830">Ubiquinone</keyword>
<keyword evidence="6 7" id="KW-0472">Membrane</keyword>
<comment type="function">
    <text evidence="7">NDH-1 shuttles electrons from NADH, via FMN and iron-sulfur (Fe-S) centers, to quinones in the respiratory chain. The immediate electron acceptor for the enzyme in this species is believed to be ubiquinone. Couples the redox reaction to proton translocation (for every two electrons transferred, four hydrogen ions are translocated across the cytoplasmic membrane), and thus conserves the redox energy in a proton gradient.</text>
</comment>
<keyword evidence="4 7" id="KW-0812">Transmembrane</keyword>
<evidence type="ECO:0000256" key="1">
    <source>
        <dbReference type="ARBA" id="ARBA00004141"/>
    </source>
</evidence>
<dbReference type="HAMAP" id="MF_01394">
    <property type="entry name" value="NDH1_NuoA"/>
    <property type="match status" value="1"/>
</dbReference>
<keyword evidence="7" id="KW-1278">Translocase</keyword>
<sequence>MAAYFPVLLFLLVGLSFPIITLFIAWLVRPNRPNDVKSSVYECGIEPETPAWTRVSVRFYIIAVLFVIFDVETIFLFPWAVKYGVLGLFGFIEMSIFLLILVVGYIYAWRKGALQWA</sequence>